<evidence type="ECO:0000256" key="1">
    <source>
        <dbReference type="SAM" id="MobiDB-lite"/>
    </source>
</evidence>
<gene>
    <name evidence="2" type="ORF">METZ01_LOCUS378166</name>
</gene>
<feature type="compositionally biased region" description="Basic and acidic residues" evidence="1">
    <location>
        <begin position="25"/>
        <end position="44"/>
    </location>
</feature>
<evidence type="ECO:0000313" key="2">
    <source>
        <dbReference type="EMBL" id="SVD25312.1"/>
    </source>
</evidence>
<name>A0A382TUB3_9ZZZZ</name>
<feature type="non-terminal residue" evidence="2">
    <location>
        <position position="1"/>
    </location>
</feature>
<accession>A0A382TUB3</accession>
<sequence length="87" mass="9785">VPIQVLLNSTAKRDLLSHNISRQEQCAEVKPKRQPQDVPKKRPRCHTDALRIESRISLLNNKALTTSTVVVFSPKPLTVQHGGIRII</sequence>
<dbReference type="AlphaFoldDB" id="A0A382TUB3"/>
<reference evidence="2" key="1">
    <citation type="submission" date="2018-05" db="EMBL/GenBank/DDBJ databases">
        <authorList>
            <person name="Lanie J.A."/>
            <person name="Ng W.-L."/>
            <person name="Kazmierczak K.M."/>
            <person name="Andrzejewski T.M."/>
            <person name="Davidsen T.M."/>
            <person name="Wayne K.J."/>
            <person name="Tettelin H."/>
            <person name="Glass J.I."/>
            <person name="Rusch D."/>
            <person name="Podicherti R."/>
            <person name="Tsui H.-C.T."/>
            <person name="Winkler M.E."/>
        </authorList>
    </citation>
    <scope>NUCLEOTIDE SEQUENCE</scope>
</reference>
<dbReference type="EMBL" id="UINC01139019">
    <property type="protein sequence ID" value="SVD25312.1"/>
    <property type="molecule type" value="Genomic_DNA"/>
</dbReference>
<protein>
    <submittedName>
        <fullName evidence="2">Uncharacterized protein</fullName>
    </submittedName>
</protein>
<feature type="non-terminal residue" evidence="2">
    <location>
        <position position="87"/>
    </location>
</feature>
<organism evidence="2">
    <name type="scientific">marine metagenome</name>
    <dbReference type="NCBI Taxonomy" id="408172"/>
    <lineage>
        <taxon>unclassified sequences</taxon>
        <taxon>metagenomes</taxon>
        <taxon>ecological metagenomes</taxon>
    </lineage>
</organism>
<feature type="region of interest" description="Disordered" evidence="1">
    <location>
        <begin position="22"/>
        <end position="44"/>
    </location>
</feature>
<proteinExistence type="predicted"/>